<feature type="domain" description="SLH" evidence="2">
    <location>
        <begin position="19"/>
        <end position="78"/>
    </location>
</feature>
<dbReference type="RefSeq" id="WP_071154521.1">
    <property type="nucleotide sequence ID" value="NZ_CP019401.1"/>
</dbReference>
<dbReference type="PANTHER" id="PTHR43308">
    <property type="entry name" value="OUTER MEMBRANE PROTEIN ALPHA-RELATED"/>
    <property type="match status" value="1"/>
</dbReference>
<reference evidence="3 4" key="1">
    <citation type="submission" date="2017-01" db="EMBL/GenBank/DDBJ databases">
        <title>Planococcus faecalis genome complete sequence.</title>
        <authorList>
            <person name="Lee P.C."/>
        </authorList>
    </citation>
    <scope>NUCLEOTIDE SEQUENCE [LARGE SCALE GENOMIC DNA]</scope>
    <source>
        <strain evidence="3 4">AJ003</strain>
    </source>
</reference>
<evidence type="ECO:0000256" key="1">
    <source>
        <dbReference type="SAM" id="SignalP"/>
    </source>
</evidence>
<evidence type="ECO:0000259" key="2">
    <source>
        <dbReference type="PROSITE" id="PS51272"/>
    </source>
</evidence>
<organism evidence="3 4">
    <name type="scientific">Planococcus faecalis</name>
    <dbReference type="NCBI Taxonomy" id="1598147"/>
    <lineage>
        <taxon>Bacteria</taxon>
        <taxon>Bacillati</taxon>
        <taxon>Bacillota</taxon>
        <taxon>Bacilli</taxon>
        <taxon>Bacillales</taxon>
        <taxon>Caryophanaceae</taxon>
        <taxon>Planococcus</taxon>
    </lineage>
</organism>
<dbReference type="PROSITE" id="PS51272">
    <property type="entry name" value="SLH"/>
    <property type="match status" value="3"/>
</dbReference>
<name>A0ABM6IRS2_9BACL</name>
<dbReference type="EMBL" id="CP019401">
    <property type="protein sequence ID" value="AQU78533.1"/>
    <property type="molecule type" value="Genomic_DNA"/>
</dbReference>
<feature type="signal peptide" evidence="1">
    <location>
        <begin position="1"/>
        <end position="22"/>
    </location>
</feature>
<feature type="domain" description="SLH" evidence="2">
    <location>
        <begin position="79"/>
        <end position="142"/>
    </location>
</feature>
<keyword evidence="4" id="KW-1185">Reference proteome</keyword>
<feature type="chain" id="PRO_5047475827" description="SLH domain-containing protein" evidence="1">
    <location>
        <begin position="23"/>
        <end position="359"/>
    </location>
</feature>
<accession>A0ABM6IRS2</accession>
<dbReference type="Pfam" id="PF00395">
    <property type="entry name" value="SLH"/>
    <property type="match status" value="3"/>
</dbReference>
<dbReference type="InterPro" id="IPR001119">
    <property type="entry name" value="SLH_dom"/>
</dbReference>
<proteinExistence type="predicted"/>
<evidence type="ECO:0000313" key="3">
    <source>
        <dbReference type="EMBL" id="AQU78533.1"/>
    </source>
</evidence>
<dbReference type="Proteomes" id="UP000189661">
    <property type="component" value="Chromosome"/>
</dbReference>
<dbReference type="InterPro" id="IPR051465">
    <property type="entry name" value="Cell_Envelope_Struct_Comp"/>
</dbReference>
<evidence type="ECO:0000313" key="4">
    <source>
        <dbReference type="Proteomes" id="UP000189661"/>
    </source>
</evidence>
<gene>
    <name evidence="3" type="ORF">AJGP001_04120</name>
</gene>
<keyword evidence="1" id="KW-0732">Signal</keyword>
<feature type="domain" description="SLH" evidence="2">
    <location>
        <begin position="143"/>
        <end position="201"/>
    </location>
</feature>
<sequence length="359" mass="40335">MKKLSISACLVLMLSLAIPVQAASDLATSHLFYEEISYLVDRDVLSGYPDGTMRPDTGVTRAEAVIMMGRLKGFDRTQRNTGFSDVPSSHKASGYIAAAAEAKLIKGYPDGSYRPNNTITRAEMAFILSRLYIVPFRADISFTDVSRNMKVYEPIQKILAANITIGYPDNTFRPNDTVTRGQFAAFLARGLEPKFKNDATIKQSYLRDKTKTYVYDTEFGVERHVYNYVPSRNGLAMGYIWSINTKDDILITDSVEFETSTHYTFGMPYSESYTELEYPVKIGQNWYMNTMYAAPREVTNIGVTVKTPYRTFTNAVEVTVAANSELLEKGHIYYMVEGFGEVKSVDLDGTITKELIAIE</sequence>
<protein>
    <recommendedName>
        <fullName evidence="2">SLH domain-containing protein</fullName>
    </recommendedName>
</protein>